<gene>
    <name evidence="3" type="ORF">DGAL_LOCUS12892</name>
</gene>
<dbReference type="OrthoDB" id="10559744at2759"/>
<reference evidence="3" key="1">
    <citation type="submission" date="2021-11" db="EMBL/GenBank/DDBJ databases">
        <authorList>
            <person name="Schell T."/>
        </authorList>
    </citation>
    <scope>NUCLEOTIDE SEQUENCE</scope>
    <source>
        <strain evidence="3">M5</strain>
    </source>
</reference>
<feature type="compositionally biased region" description="Basic and acidic residues" evidence="1">
    <location>
        <begin position="52"/>
        <end position="63"/>
    </location>
</feature>
<feature type="compositionally biased region" description="Pro residues" evidence="1">
    <location>
        <begin position="68"/>
        <end position="85"/>
    </location>
</feature>
<comment type="caution">
    <text evidence="3">The sequence shown here is derived from an EMBL/GenBank/DDBJ whole genome shotgun (WGS) entry which is preliminary data.</text>
</comment>
<evidence type="ECO:0000256" key="1">
    <source>
        <dbReference type="SAM" id="MobiDB-lite"/>
    </source>
</evidence>
<protein>
    <submittedName>
        <fullName evidence="3">Uncharacterized protein</fullName>
    </submittedName>
</protein>
<dbReference type="EMBL" id="CAKKLH010000292">
    <property type="protein sequence ID" value="CAH0109414.1"/>
    <property type="molecule type" value="Genomic_DNA"/>
</dbReference>
<feature type="region of interest" description="Disordered" evidence="1">
    <location>
        <begin position="18"/>
        <end position="105"/>
    </location>
</feature>
<sequence>MKFFALFVLLAVCIAVASADHHGKKPKPTHAAHSRTRRPGTHKPHHLHTRKPRELDNEPELRAKTRPPKPTQKPRPTRGPKPSAKPKPTRRRGPVAPSRKPTRKP</sequence>
<feature type="signal peptide" evidence="2">
    <location>
        <begin position="1"/>
        <end position="19"/>
    </location>
</feature>
<organism evidence="3 4">
    <name type="scientific">Daphnia galeata</name>
    <dbReference type="NCBI Taxonomy" id="27404"/>
    <lineage>
        <taxon>Eukaryota</taxon>
        <taxon>Metazoa</taxon>
        <taxon>Ecdysozoa</taxon>
        <taxon>Arthropoda</taxon>
        <taxon>Crustacea</taxon>
        <taxon>Branchiopoda</taxon>
        <taxon>Diplostraca</taxon>
        <taxon>Cladocera</taxon>
        <taxon>Anomopoda</taxon>
        <taxon>Daphniidae</taxon>
        <taxon>Daphnia</taxon>
    </lineage>
</organism>
<dbReference type="AlphaFoldDB" id="A0A8J2RRL3"/>
<evidence type="ECO:0000256" key="2">
    <source>
        <dbReference type="SAM" id="SignalP"/>
    </source>
</evidence>
<evidence type="ECO:0000313" key="3">
    <source>
        <dbReference type="EMBL" id="CAH0109414.1"/>
    </source>
</evidence>
<proteinExistence type="predicted"/>
<name>A0A8J2RRL3_9CRUS</name>
<accession>A0A8J2RRL3</accession>
<feature type="chain" id="PRO_5035259351" evidence="2">
    <location>
        <begin position="20"/>
        <end position="105"/>
    </location>
</feature>
<dbReference type="Proteomes" id="UP000789390">
    <property type="component" value="Unassembled WGS sequence"/>
</dbReference>
<keyword evidence="2" id="KW-0732">Signal</keyword>
<keyword evidence="4" id="KW-1185">Reference proteome</keyword>
<evidence type="ECO:0000313" key="4">
    <source>
        <dbReference type="Proteomes" id="UP000789390"/>
    </source>
</evidence>
<feature type="compositionally biased region" description="Basic residues" evidence="1">
    <location>
        <begin position="22"/>
        <end position="51"/>
    </location>
</feature>